<protein>
    <submittedName>
        <fullName evidence="1">Uncharacterized protein</fullName>
    </submittedName>
</protein>
<reference evidence="1" key="1">
    <citation type="submission" date="2016-10" db="EMBL/GenBank/DDBJ databases">
        <title>Sequence of Gallionella enrichment culture.</title>
        <authorList>
            <person name="Poehlein A."/>
            <person name="Muehling M."/>
            <person name="Daniel R."/>
        </authorList>
    </citation>
    <scope>NUCLEOTIDE SEQUENCE</scope>
</reference>
<gene>
    <name evidence="1" type="ORF">GALL_489310</name>
</gene>
<sequence>MASASARSRTVSYFPDSSMSRQRCARTRAFTRVLSTRAGVGIQGEEPAGVTTCLRPPWWRSVIGITTAFPCDQTVEIRAEVSFLERQGKIEQCNEKVEAEVRVVGWPSDYLGSLDAGVVWEHADDAVQLHLAICLETANVHGISLNELPLKGVPPFCIGSEFLPSLRSHGALSKGTLANVVRVKCSQVLFSKGQAKPKSFKETRSGDEAEAFRVHLSKDHEAFRLMYWARPDGSTEFANIGVKQELSICKGDFRIHAAARYC</sequence>
<comment type="caution">
    <text evidence="1">The sequence shown here is derived from an EMBL/GenBank/DDBJ whole genome shotgun (WGS) entry which is preliminary data.</text>
</comment>
<organism evidence="1">
    <name type="scientific">mine drainage metagenome</name>
    <dbReference type="NCBI Taxonomy" id="410659"/>
    <lineage>
        <taxon>unclassified sequences</taxon>
        <taxon>metagenomes</taxon>
        <taxon>ecological metagenomes</taxon>
    </lineage>
</organism>
<accession>A0A1J5PPF8</accession>
<name>A0A1J5PPF8_9ZZZZ</name>
<dbReference type="AlphaFoldDB" id="A0A1J5PPF8"/>
<dbReference type="EMBL" id="MLJW01004709">
    <property type="protein sequence ID" value="OIQ69468.1"/>
    <property type="molecule type" value="Genomic_DNA"/>
</dbReference>
<proteinExistence type="predicted"/>
<evidence type="ECO:0000313" key="1">
    <source>
        <dbReference type="EMBL" id="OIQ69468.1"/>
    </source>
</evidence>